<dbReference type="GO" id="GO:0005634">
    <property type="term" value="C:nucleus"/>
    <property type="evidence" value="ECO:0007669"/>
    <property type="project" value="UniProtKB-SubCell"/>
</dbReference>
<feature type="region of interest" description="Disordered" evidence="17">
    <location>
        <begin position="1384"/>
        <end position="1495"/>
    </location>
</feature>
<feature type="compositionally biased region" description="Basic residues" evidence="17">
    <location>
        <begin position="520"/>
        <end position="529"/>
    </location>
</feature>
<feature type="compositionally biased region" description="Basic and acidic residues" evidence="17">
    <location>
        <begin position="1759"/>
        <end position="1774"/>
    </location>
</feature>
<evidence type="ECO:0000256" key="16">
    <source>
        <dbReference type="ARBA" id="ARBA00076717"/>
    </source>
</evidence>
<feature type="region of interest" description="Disordered" evidence="17">
    <location>
        <begin position="436"/>
        <end position="607"/>
    </location>
</feature>
<feature type="region of interest" description="Disordered" evidence="17">
    <location>
        <begin position="2250"/>
        <end position="2285"/>
    </location>
</feature>
<evidence type="ECO:0000256" key="12">
    <source>
        <dbReference type="ARBA" id="ARBA00023163"/>
    </source>
</evidence>
<dbReference type="GO" id="GO:0000785">
    <property type="term" value="C:chromatin"/>
    <property type="evidence" value="ECO:0007669"/>
    <property type="project" value="TreeGrafter"/>
</dbReference>
<feature type="compositionally biased region" description="Basic and acidic residues" evidence="17">
    <location>
        <begin position="1983"/>
        <end position="2001"/>
    </location>
</feature>
<feature type="compositionally biased region" description="Acidic residues" evidence="17">
    <location>
        <begin position="458"/>
        <end position="470"/>
    </location>
</feature>
<keyword evidence="8" id="KW-0067">ATP-binding</keyword>
<evidence type="ECO:0000313" key="22">
    <source>
        <dbReference type="Proteomes" id="UP000078200"/>
    </source>
</evidence>
<keyword evidence="6" id="KW-0547">Nucleotide-binding</keyword>
<feature type="region of interest" description="Disordered" evidence="17">
    <location>
        <begin position="1939"/>
        <end position="2025"/>
    </location>
</feature>
<proteinExistence type="inferred from homology"/>
<dbReference type="InterPro" id="IPR002464">
    <property type="entry name" value="DNA/RNA_helicase_DEAH_CS"/>
</dbReference>
<feature type="compositionally biased region" description="Polar residues" evidence="17">
    <location>
        <begin position="1943"/>
        <end position="1954"/>
    </location>
</feature>
<dbReference type="PANTHER" id="PTHR45623:SF14">
    <property type="entry name" value="CHROMODOMAIN-HELICASE-DNA-BINDING PROTEIN 1"/>
    <property type="match status" value="1"/>
</dbReference>
<dbReference type="Gene3D" id="3.40.50.300">
    <property type="entry name" value="P-loop containing nucleotide triphosphate hydrolases"/>
    <property type="match status" value="1"/>
</dbReference>
<dbReference type="FunFam" id="3.40.50.10810:FF:000007">
    <property type="entry name" value="Chromodomain-helicase-DNA-binding protein 2 isoform 1"/>
    <property type="match status" value="1"/>
</dbReference>
<dbReference type="STRING" id="7395.A0A1A9V1B0"/>
<dbReference type="GO" id="GO:0003682">
    <property type="term" value="F:chromatin binding"/>
    <property type="evidence" value="ECO:0007669"/>
    <property type="project" value="TreeGrafter"/>
</dbReference>
<dbReference type="Gene3D" id="1.10.10.60">
    <property type="entry name" value="Homeodomain-like"/>
    <property type="match status" value="1"/>
</dbReference>
<evidence type="ECO:0000259" key="19">
    <source>
        <dbReference type="PROSITE" id="PS51192"/>
    </source>
</evidence>
<keyword evidence="12" id="KW-0804">Transcription</keyword>
<dbReference type="SMART" id="SM01176">
    <property type="entry name" value="DUF4208"/>
    <property type="match status" value="1"/>
</dbReference>
<comment type="similarity">
    <text evidence="3">Belongs to the SNF2/RAD54 helicase family.</text>
</comment>
<dbReference type="Pfam" id="PF23588">
    <property type="entry name" value="HTH_CHD1_Hrp3"/>
    <property type="match status" value="1"/>
</dbReference>
<dbReference type="InterPro" id="IPR040793">
    <property type="entry name" value="CDH1_2_SANT_HL1"/>
</dbReference>
<evidence type="ECO:0000256" key="11">
    <source>
        <dbReference type="ARBA" id="ARBA00023125"/>
    </source>
</evidence>
<feature type="compositionally biased region" description="Basic and acidic residues" evidence="17">
    <location>
        <begin position="226"/>
        <end position="245"/>
    </location>
</feature>
<dbReference type="PANTHER" id="PTHR45623">
    <property type="entry name" value="CHROMODOMAIN-HELICASE-DNA-BINDING PROTEIN 3-RELATED-RELATED"/>
    <property type="match status" value="1"/>
</dbReference>
<dbReference type="SUPFAM" id="SSF54160">
    <property type="entry name" value="Chromo domain-like"/>
    <property type="match status" value="2"/>
</dbReference>
<evidence type="ECO:0000256" key="14">
    <source>
        <dbReference type="ARBA" id="ARBA00049360"/>
    </source>
</evidence>
<feature type="compositionally biased region" description="Acidic residues" evidence="17">
    <location>
        <begin position="597"/>
        <end position="607"/>
    </location>
</feature>
<feature type="compositionally biased region" description="Basic and acidic residues" evidence="17">
    <location>
        <begin position="1415"/>
        <end position="1431"/>
    </location>
</feature>
<feature type="compositionally biased region" description="Low complexity" evidence="17">
    <location>
        <begin position="193"/>
        <end position="222"/>
    </location>
</feature>
<feature type="domain" description="Chromo" evidence="18">
    <location>
        <begin position="750"/>
        <end position="811"/>
    </location>
</feature>
<evidence type="ECO:0000313" key="21">
    <source>
        <dbReference type="EnsemblMetazoa" id="GAUT022606-PA"/>
    </source>
</evidence>
<keyword evidence="9" id="KW-0156">Chromatin regulator</keyword>
<dbReference type="PROSITE" id="PS51192">
    <property type="entry name" value="HELICASE_ATP_BIND_1"/>
    <property type="match status" value="1"/>
</dbReference>
<evidence type="ECO:0000256" key="6">
    <source>
        <dbReference type="ARBA" id="ARBA00022741"/>
    </source>
</evidence>
<feature type="compositionally biased region" description="Acidic residues" evidence="17">
    <location>
        <begin position="1401"/>
        <end position="1414"/>
    </location>
</feature>
<feature type="compositionally biased region" description="Basic and acidic residues" evidence="17">
    <location>
        <begin position="1733"/>
        <end position="1742"/>
    </location>
</feature>
<evidence type="ECO:0000256" key="7">
    <source>
        <dbReference type="ARBA" id="ARBA00022801"/>
    </source>
</evidence>
<feature type="compositionally biased region" description="Low complexity" evidence="17">
    <location>
        <begin position="2101"/>
        <end position="2118"/>
    </location>
</feature>
<dbReference type="SUPFAM" id="SSF52540">
    <property type="entry name" value="P-loop containing nucleoside triphosphate hydrolases"/>
    <property type="match status" value="2"/>
</dbReference>
<reference evidence="21" key="1">
    <citation type="submission" date="2020-05" db="UniProtKB">
        <authorList>
            <consortium name="EnsemblMetazoa"/>
        </authorList>
    </citation>
    <scope>IDENTIFICATION</scope>
    <source>
        <strain evidence="21">TTRI</strain>
    </source>
</reference>
<dbReference type="InterPro" id="IPR023780">
    <property type="entry name" value="Chromo_domain"/>
</dbReference>
<evidence type="ECO:0000256" key="2">
    <source>
        <dbReference type="ARBA" id="ARBA00004286"/>
    </source>
</evidence>
<feature type="region of interest" description="Disordered" evidence="17">
    <location>
        <begin position="1561"/>
        <end position="1580"/>
    </location>
</feature>
<feature type="compositionally biased region" description="Low complexity" evidence="17">
    <location>
        <begin position="444"/>
        <end position="454"/>
    </location>
</feature>
<dbReference type="CDD" id="cd17993">
    <property type="entry name" value="DEXHc_CHD1_2"/>
    <property type="match status" value="1"/>
</dbReference>
<keyword evidence="11" id="KW-0238">DNA-binding</keyword>
<dbReference type="GO" id="GO:0003677">
    <property type="term" value="F:DNA binding"/>
    <property type="evidence" value="ECO:0007669"/>
    <property type="project" value="UniProtKB-KW"/>
</dbReference>
<dbReference type="InterPro" id="IPR000330">
    <property type="entry name" value="SNF2_N"/>
</dbReference>
<feature type="compositionally biased region" description="Polar residues" evidence="17">
    <location>
        <begin position="1778"/>
        <end position="1792"/>
    </location>
</feature>
<evidence type="ECO:0000256" key="1">
    <source>
        <dbReference type="ARBA" id="ARBA00004123"/>
    </source>
</evidence>
<evidence type="ECO:0000256" key="3">
    <source>
        <dbReference type="ARBA" id="ARBA00007025"/>
    </source>
</evidence>
<feature type="compositionally biased region" description="Low complexity" evidence="17">
    <location>
        <begin position="359"/>
        <end position="371"/>
    </location>
</feature>
<dbReference type="GO" id="GO:0005524">
    <property type="term" value="F:ATP binding"/>
    <property type="evidence" value="ECO:0007669"/>
    <property type="project" value="UniProtKB-KW"/>
</dbReference>
<dbReference type="InterPro" id="IPR049730">
    <property type="entry name" value="SNF2/RAD54-like_C"/>
</dbReference>
<dbReference type="Gene3D" id="2.40.50.40">
    <property type="match status" value="2"/>
</dbReference>
<dbReference type="SMART" id="SM00487">
    <property type="entry name" value="DEXDc"/>
    <property type="match status" value="1"/>
</dbReference>
<feature type="region of interest" description="Disordered" evidence="17">
    <location>
        <begin position="1705"/>
        <end position="1835"/>
    </location>
</feature>
<evidence type="ECO:0000256" key="17">
    <source>
        <dbReference type="SAM" id="MobiDB-lite"/>
    </source>
</evidence>
<feature type="domain" description="Chromo" evidence="18">
    <location>
        <begin position="631"/>
        <end position="725"/>
    </location>
</feature>
<feature type="compositionally biased region" description="Low complexity" evidence="17">
    <location>
        <begin position="300"/>
        <end position="313"/>
    </location>
</feature>
<keyword evidence="13" id="KW-0539">Nucleus</keyword>
<evidence type="ECO:0000256" key="5">
    <source>
        <dbReference type="ARBA" id="ARBA00022737"/>
    </source>
</evidence>
<evidence type="ECO:0000256" key="10">
    <source>
        <dbReference type="ARBA" id="ARBA00023015"/>
    </source>
</evidence>
<dbReference type="GO" id="GO:0016887">
    <property type="term" value="F:ATP hydrolysis activity"/>
    <property type="evidence" value="ECO:0007669"/>
    <property type="project" value="TreeGrafter"/>
</dbReference>
<dbReference type="GO" id="GO:0034728">
    <property type="term" value="P:nucleosome organization"/>
    <property type="evidence" value="ECO:0007669"/>
    <property type="project" value="TreeGrafter"/>
</dbReference>
<comment type="catalytic activity">
    <reaction evidence="14">
        <text>ATP + H2O = ADP + phosphate + H(+)</text>
        <dbReference type="Rhea" id="RHEA:13065"/>
        <dbReference type="ChEBI" id="CHEBI:15377"/>
        <dbReference type="ChEBI" id="CHEBI:15378"/>
        <dbReference type="ChEBI" id="CHEBI:30616"/>
        <dbReference type="ChEBI" id="CHEBI:43474"/>
        <dbReference type="ChEBI" id="CHEBI:456216"/>
    </reaction>
</comment>
<dbReference type="FunFam" id="3.40.50.300:FF:000130">
    <property type="entry name" value="Chromodomain-helicase-DNA-binding protein 2 isoform 1"/>
    <property type="match status" value="1"/>
</dbReference>
<dbReference type="InterPro" id="IPR001650">
    <property type="entry name" value="Helicase_C-like"/>
</dbReference>
<feature type="compositionally biased region" description="Basic residues" evidence="17">
    <location>
        <begin position="549"/>
        <end position="568"/>
    </location>
</feature>
<dbReference type="PROSITE" id="PS00598">
    <property type="entry name" value="CHROMO_1"/>
    <property type="match status" value="1"/>
</dbReference>
<feature type="compositionally biased region" description="Polar residues" evidence="17">
    <location>
        <begin position="1722"/>
        <end position="1732"/>
    </location>
</feature>
<comment type="subcellular location">
    <subcellularLocation>
        <location evidence="2">Chromosome</location>
    </subcellularLocation>
    <subcellularLocation>
        <location evidence="1">Nucleus</location>
    </subcellularLocation>
</comment>
<dbReference type="CDD" id="cd18659">
    <property type="entry name" value="CD2_tandem"/>
    <property type="match status" value="1"/>
</dbReference>
<dbReference type="InterPro" id="IPR000953">
    <property type="entry name" value="Chromo/chromo_shadow_dom"/>
</dbReference>
<dbReference type="GO" id="GO:0140658">
    <property type="term" value="F:ATP-dependent chromatin remodeler activity"/>
    <property type="evidence" value="ECO:0007669"/>
    <property type="project" value="TreeGrafter"/>
</dbReference>
<dbReference type="InterPro" id="IPR027417">
    <property type="entry name" value="P-loop_NTPase"/>
</dbReference>
<dbReference type="Proteomes" id="UP000078200">
    <property type="component" value="Unassembled WGS sequence"/>
</dbReference>
<dbReference type="PROSITE" id="PS50013">
    <property type="entry name" value="CHROMO_2"/>
    <property type="match status" value="2"/>
</dbReference>
<protein>
    <recommendedName>
        <fullName evidence="15">Chromodomain-helicase-DNA-binding protein 1</fullName>
    </recommendedName>
    <alternativeName>
        <fullName evidence="16">ATP-dependent helicase CHD1</fullName>
    </alternativeName>
</protein>
<dbReference type="Pfam" id="PF00271">
    <property type="entry name" value="Helicase_C"/>
    <property type="match status" value="1"/>
</dbReference>
<keyword evidence="10" id="KW-0805">Transcription regulation</keyword>
<evidence type="ECO:0000256" key="15">
    <source>
        <dbReference type="ARBA" id="ARBA00074667"/>
    </source>
</evidence>
<dbReference type="Gene3D" id="3.40.50.10810">
    <property type="entry name" value="Tandem AAA-ATPase domain"/>
    <property type="match status" value="1"/>
</dbReference>
<feature type="compositionally biased region" description="Acidic residues" evidence="17">
    <location>
        <begin position="534"/>
        <end position="545"/>
    </location>
</feature>
<feature type="region of interest" description="Disordered" evidence="17">
    <location>
        <begin position="2061"/>
        <end position="2193"/>
    </location>
</feature>
<dbReference type="FunFam" id="2.40.50.40:FF:000014">
    <property type="entry name" value="Chromodomain-helicase-DNA-binding protein 2 isoform 1"/>
    <property type="match status" value="1"/>
</dbReference>
<sequence length="2285" mass="260343">MYSIYNKLQSLIFEKKEFVWVRRKRFRYYNLVALFHNCTKWLNGSTQAGEKIKYLEFSVYLMSAIRIKRMQREKYHEPGRAFSVCFNNYSKNLNESKESVANVESVMFLASFKKNAVDTIRYGSTKNHPPIHEKWTKEMGLLSDKLAREKQYFKLQYILTFRLKPNRCLEHNESFNSIGSGDNDDTREEHHGSGSASGSSSESDSDSDSLSSSSNSSGQHSSPVPSERKRERENNDDENARDAHQHHQRQHQHQQQQQQIRKRPQPQNPQKNSEAGLPPTAMDAQEDTKTNGYSDENESSDSASSNESNSSNSEDNEEEESGRCKRQNHRSNDHGSTRKRERAGRYETSGHITKARLKNTAVATNTTVTSATRDKNTSCTANTHEDSNADDSNLSNDEDSSNSDNGCAEQEKSKKSTTCKNINIIQTCTALQKVSEEALEKKTTTTAETETVKTQNSDYDEEDGDEEASESAESAKSSNSSLESPTESSSTSSEDTEDDYQPTRPARQTRKPATAEKIKKPIRKKKKKQNWNSEESDDSDDDSDDSLPARRKPPLKHHKQQQQKRNRKSPSTEDSGEDSKRFGTRRAAAAVSYKEPSEDEKTDSEDLVEVDYGESQAEAATLAAEEEEKCETIERILAKRQGKKGCTGNQTTIYAIEDSGVDPNDGVGEVDLQNTEVQYLIKWKGWSYIHNTWESEDTLREQKVKGMKKLDNFIKKEQEQEYWRRYAGPEDIDYYECKLELQNDLVKSYNNVDRIIARNVKPEGVSEYLCKWQSLPYSEATWEDATLVFRKWKRCVDQFEEREMSKCTPSRHCKVLKYRPKFYKIKSQPDFLSECLALRDYQMDGLNWLLHSWCKENSVILADEMGLGKTIQTICFLYALFKIHHLYGPFLCVVPLSTMTAWQREFDLWAPEMNVVTYLGDVKSREMIRQYEWTFDGSKRLKFNCILTTYEIVLKDKIFLGALQWAALLVDEAHRLKNDDSLLYKSLKEFDTNHRLLITGTPLQNSLKELWALLHFIMPEKFVTWEDFELEHGNAADKGYTKLHQQLEPYILRRVKKDVEKSLPAKVEQILRVEMTALQKQYYKWILTKNFDALRKGKRGSTSTFLNIVIELKKCCNHAALIRPSEFELLGMQQDEALQTLLKGSGKLVLLDKLLCRLKETGHRVLIFSQMVRMLDILAEYLQKRHFSFQRLDGSIKGEMRRQALDHFNAEGSQDFCFLLSTRAGGLGINLATADTVIIFDSDWNPQNDLQAQARAHRIGQKNQVNIYRLVTARSVEEQIVERAKQKMVLDHLVIQRMDTTGRTVLDRGSSGSTNTTPFNKDDLSAILKFGAEELFKDEQDNDEELVCDIDEILRRAETRNEDPEMPGDDLLSAFKVASIAAFEEEPDTTTKDNENAMTGEQEEDTKDWDDIIPEDYRKIVEDEEKAKEMEDLYLPPRRKTTASGQQADTPNKKGSARKGQPDDSNDSDYDVGSDASGDGEGGRPKKRGRPTMKEKIIGFTDAEIRRFIKSYKKFPAPLMRLEAIACDAELQEKPLAELKRIGEMLHDRCVQFLEEHKEEISNSKKPVDNTDDNGSKQRRSRATFSIKLGGVSFNAKTLLACEEELKPLNELMPSSANERLSWSLDIKTRPANFDVEWGVEEDSKLLCGIYQYGIGSWEQMKMDPSLKLTEKMLFNDARKPQAKHLQSRSEYLLKIIKKSVELKKGVAGKQRKPRKPRTETKNMSVNATHNSTPERRTRNISEGDEVSQSALAEAGATGERRSKRGENGSKPDYNEMDCNSNDVDVSMSSISTKRKHKHGTHKDKEASKSSRSKKPSTSDSSNKPMHFTANNEPRALDVLGDLDPNIFNECKEKMRPVKKALKALDRPDSSLSNQDQIKHTRECLLSIGKQIDICLETYKEPEKKEWRSNLWYFVSKFTEFDAKKLFKLYKSALKNGEEIGGKTSTKANSQSPTKRTKDERMAQNGETVSEGGKTFKKKKKDKDRDKDKFERFASAVDEKPGVSGQGDKNKRLGMSATDISPLKRKRDENDLGALVPVGIGGSMNAELKAMSFKRLNMDANRGRNRDERKSRYRDDYFSSGNNDNLNHDRRNSSLHSPSTPNNRGHLNLGNNRLPPRGYSSGGIGNMDCGRNNSSPYVEGGGSERWRGHSRDRYGNSDYKRDRYGGGYRRDHRDRDRDRRMDKRRYPPAHMPPHGGYANHYMPPNYYMANGVLPPGMGPHGGYRPLASGDPRYSHGGDWSREHYVADSYRRGGSGAGNSSASNNGNTGGIGIGITEGYDRRGPPT</sequence>
<feature type="compositionally biased region" description="Basic and acidic residues" evidence="17">
    <location>
        <begin position="2142"/>
        <end position="2185"/>
    </location>
</feature>
<feature type="compositionally biased region" description="Basic residues" evidence="17">
    <location>
        <begin position="1793"/>
        <end position="1802"/>
    </location>
</feature>
<dbReference type="EnsemblMetazoa" id="GAUT022606-RA">
    <property type="protein sequence ID" value="GAUT022606-PA"/>
    <property type="gene ID" value="GAUT022606"/>
</dbReference>
<dbReference type="InterPro" id="IPR038718">
    <property type="entry name" value="SNF2-like_sf"/>
</dbReference>
<dbReference type="SMART" id="SM00490">
    <property type="entry name" value="HELICc"/>
    <property type="match status" value="1"/>
</dbReference>
<dbReference type="InterPro" id="IPR023779">
    <property type="entry name" value="Chromodomain_CS"/>
</dbReference>
<feature type="compositionally biased region" description="Basic and acidic residues" evidence="17">
    <location>
        <begin position="2061"/>
        <end position="2077"/>
    </location>
</feature>
<dbReference type="Pfam" id="PF18375">
    <property type="entry name" value="CDH1_2_SANT_HL1"/>
    <property type="match status" value="1"/>
</dbReference>
<evidence type="ECO:0000256" key="8">
    <source>
        <dbReference type="ARBA" id="ARBA00022840"/>
    </source>
</evidence>
<evidence type="ECO:0000256" key="4">
    <source>
        <dbReference type="ARBA" id="ARBA00022454"/>
    </source>
</evidence>
<dbReference type="PROSITE" id="PS51194">
    <property type="entry name" value="HELICASE_CTER"/>
    <property type="match status" value="1"/>
</dbReference>
<dbReference type="InterPro" id="IPR025260">
    <property type="entry name" value="CHD1-like_C"/>
</dbReference>
<feature type="domain" description="Helicase C-terminal" evidence="20">
    <location>
        <begin position="1150"/>
        <end position="1301"/>
    </location>
</feature>
<accession>A0A1A9V1B0</accession>
<keyword evidence="5" id="KW-0677">Repeat</keyword>
<evidence type="ECO:0000256" key="13">
    <source>
        <dbReference type="ARBA" id="ARBA00023242"/>
    </source>
</evidence>
<dbReference type="SMART" id="SM00298">
    <property type="entry name" value="CHROMO"/>
    <property type="match status" value="2"/>
</dbReference>
<dbReference type="Pfam" id="PF00385">
    <property type="entry name" value="Chromo"/>
    <property type="match status" value="2"/>
</dbReference>
<dbReference type="PROSITE" id="PS00690">
    <property type="entry name" value="DEAH_ATP_HELICASE"/>
    <property type="match status" value="1"/>
</dbReference>
<dbReference type="CDD" id="cd18793">
    <property type="entry name" value="SF2_C_SNF"/>
    <property type="match status" value="1"/>
</dbReference>
<dbReference type="CDD" id="cd18666">
    <property type="entry name" value="CD1_tandem_CHD1-2_like"/>
    <property type="match status" value="1"/>
</dbReference>
<keyword evidence="22" id="KW-1185">Reference proteome</keyword>
<dbReference type="GO" id="GO:0042393">
    <property type="term" value="F:histone binding"/>
    <property type="evidence" value="ECO:0007669"/>
    <property type="project" value="TreeGrafter"/>
</dbReference>
<keyword evidence="7" id="KW-0378">Hydrolase</keyword>
<organism evidence="21 22">
    <name type="scientific">Glossina austeni</name>
    <name type="common">Savannah tsetse fly</name>
    <dbReference type="NCBI Taxonomy" id="7395"/>
    <lineage>
        <taxon>Eukaryota</taxon>
        <taxon>Metazoa</taxon>
        <taxon>Ecdysozoa</taxon>
        <taxon>Arthropoda</taxon>
        <taxon>Hexapoda</taxon>
        <taxon>Insecta</taxon>
        <taxon>Pterygota</taxon>
        <taxon>Neoptera</taxon>
        <taxon>Endopterygota</taxon>
        <taxon>Diptera</taxon>
        <taxon>Brachycera</taxon>
        <taxon>Muscomorpha</taxon>
        <taxon>Hippoboscoidea</taxon>
        <taxon>Glossinidae</taxon>
        <taxon>Glossina</taxon>
    </lineage>
</organism>
<evidence type="ECO:0000259" key="18">
    <source>
        <dbReference type="PROSITE" id="PS50013"/>
    </source>
</evidence>
<evidence type="ECO:0000259" key="20">
    <source>
        <dbReference type="PROSITE" id="PS51194"/>
    </source>
</evidence>
<feature type="domain" description="Helicase ATP-binding" evidence="19">
    <location>
        <begin position="850"/>
        <end position="1020"/>
    </location>
</feature>
<keyword evidence="4" id="KW-0158">Chromosome</keyword>
<dbReference type="Pfam" id="PF13907">
    <property type="entry name" value="CHD1-like_C"/>
    <property type="match status" value="1"/>
</dbReference>
<feature type="compositionally biased region" description="Low complexity" evidence="17">
    <location>
        <begin position="471"/>
        <end position="493"/>
    </location>
</feature>
<dbReference type="Pfam" id="PF00176">
    <property type="entry name" value="SNF2-rel_dom"/>
    <property type="match status" value="1"/>
</dbReference>
<dbReference type="VEuPathDB" id="VectorBase:GAUT022606"/>
<dbReference type="InterPro" id="IPR056302">
    <property type="entry name" value="CHD1-2/Hrp3_HTH"/>
</dbReference>
<dbReference type="InterPro" id="IPR016197">
    <property type="entry name" value="Chromo-like_dom_sf"/>
</dbReference>
<feature type="region of interest" description="Disordered" evidence="17">
    <location>
        <begin position="175"/>
        <end position="419"/>
    </location>
</feature>
<name>A0A1A9V1B0_GLOAU</name>
<evidence type="ECO:0000256" key="9">
    <source>
        <dbReference type="ARBA" id="ARBA00022853"/>
    </source>
</evidence>
<dbReference type="InterPro" id="IPR014001">
    <property type="entry name" value="Helicase_ATP-bd"/>
</dbReference>